<dbReference type="PANTHER" id="PTHR32305:SF15">
    <property type="entry name" value="PROTEIN RHSA-RELATED"/>
    <property type="match status" value="1"/>
</dbReference>
<organism evidence="1 2">
    <name type="scientific">Chryseobacterium paridis</name>
    <dbReference type="NCBI Taxonomy" id="2800328"/>
    <lineage>
        <taxon>Bacteria</taxon>
        <taxon>Pseudomonadati</taxon>
        <taxon>Bacteroidota</taxon>
        <taxon>Flavobacteriia</taxon>
        <taxon>Flavobacteriales</taxon>
        <taxon>Weeksellaceae</taxon>
        <taxon>Chryseobacterium group</taxon>
        <taxon>Chryseobacterium</taxon>
    </lineage>
</organism>
<dbReference type="EMBL" id="JAENHK010000011">
    <property type="protein sequence ID" value="MBK1898275.1"/>
    <property type="molecule type" value="Genomic_DNA"/>
</dbReference>
<evidence type="ECO:0000313" key="2">
    <source>
        <dbReference type="Proteomes" id="UP000628669"/>
    </source>
</evidence>
<gene>
    <name evidence="1" type="ORF">JHL15_21130</name>
</gene>
<dbReference type="InterPro" id="IPR050708">
    <property type="entry name" value="T6SS_VgrG/RHS"/>
</dbReference>
<dbReference type="NCBIfam" id="TIGR03696">
    <property type="entry name" value="Rhs_assc_core"/>
    <property type="match status" value="1"/>
</dbReference>
<dbReference type="PANTHER" id="PTHR32305">
    <property type="match status" value="1"/>
</dbReference>
<dbReference type="Proteomes" id="UP000628669">
    <property type="component" value="Unassembled WGS sequence"/>
</dbReference>
<keyword evidence="2" id="KW-1185">Reference proteome</keyword>
<name>A0ABS1G0T7_9FLAO</name>
<accession>A0ABS1G0T7</accession>
<feature type="non-terminal residue" evidence="1">
    <location>
        <position position="1"/>
    </location>
</feature>
<dbReference type="Gene3D" id="2.180.10.10">
    <property type="entry name" value="RHS repeat-associated core"/>
    <property type="match status" value="1"/>
</dbReference>
<dbReference type="RefSeq" id="WP_317193072.1">
    <property type="nucleotide sequence ID" value="NZ_JAENHK010000011.1"/>
</dbReference>
<evidence type="ECO:0000313" key="1">
    <source>
        <dbReference type="EMBL" id="MBK1898275.1"/>
    </source>
</evidence>
<proteinExistence type="predicted"/>
<dbReference type="InterPro" id="IPR022385">
    <property type="entry name" value="Rhs_assc_core"/>
</dbReference>
<reference evidence="2" key="1">
    <citation type="submission" date="2021-01" db="EMBL/GenBank/DDBJ databases">
        <title>Genome public.</title>
        <authorList>
            <person name="Liu C."/>
            <person name="Sun Q."/>
        </authorList>
    </citation>
    <scope>NUCLEOTIDE SEQUENCE [LARGE SCALE GENOMIC DNA]</scope>
    <source>
        <strain evidence="2">YIM B02567</strain>
    </source>
</reference>
<comment type="caution">
    <text evidence="1">The sequence shown here is derived from an EMBL/GenBank/DDBJ whole genome shotgun (WGS) entry which is preliminary data.</text>
</comment>
<evidence type="ECO:0008006" key="3">
    <source>
        <dbReference type="Google" id="ProtNLM"/>
    </source>
</evidence>
<protein>
    <recommendedName>
        <fullName evidence="3">RHS repeat-associated core domain-containing protein</fullName>
    </recommendedName>
</protein>
<sequence>IVFTQHKRLATDPEKRITENFGYDAQNRLLTHTHQIDNNPVEILAQNKYNELSQLEWKKVGGTSAAIPLQQVDYKYNIRGWMTQINDPSTLGSDLFGYKINYNQVEGLETPDALDASLKVKAKYNGNIAEVSWKTLTATNEPLRRYGYVYDSLNRLTAGFYQGSNPSAKEYFEKIEYDLNGNISRLKRSEGMPAGGTIAGMIDNLKYDYLGNRLTKVTDEQQNPSGYPYNVTPNAIGYDLNGNMTSQLDKGIQNINYNFLNLPNTIKVSTGGKLFKTTNYIYRADGTKLRKNYISGLSNSQTDYLDGFQYLFNDSGFGCVDCPLPTVELQFVPTAEGYYDFVKNKYIYNYTDHLGNVRLSYQKAALKPEIIEENNYYPFGLKHEGYNGLAGNPAYQYKYNGKELQTETGMYDYGARMYMPDLGRWGVVDPLAETSRRWSPYAYAYNNPIRFIDPDGMQAEDKIKIFNNGNIERTKDNNAYDTVTNEDESKSIQVARTNVTESNPTGDSQIGELKNQKIEIAGTGSNFGYFQVNDYETATQVFEFIADNTSVEFGQDRFDFSDGFSTNVISTNYDPTKHASAADVLANNNLSMGSGTTHITKDGIYSEAVHSHPGFEYNPSGFSEGNWNKGNPTFGTAYKDAGDKGRSKSNNAISKYVYNAWLKNNGANGGYVKYDYNQAVYTGKKK</sequence>